<feature type="compositionally biased region" description="Polar residues" evidence="1">
    <location>
        <begin position="50"/>
        <end position="62"/>
    </location>
</feature>
<evidence type="ECO:0000259" key="2">
    <source>
        <dbReference type="Pfam" id="PF13259"/>
    </source>
</evidence>
<protein>
    <recommendedName>
        <fullName evidence="2">Gag1-like clamp domain-containing protein</fullName>
    </recommendedName>
</protein>
<evidence type="ECO:0000256" key="1">
    <source>
        <dbReference type="SAM" id="MobiDB-lite"/>
    </source>
</evidence>
<dbReference type="EMBL" id="JAWXYG010000004">
    <property type="protein sequence ID" value="KAK4274437.1"/>
    <property type="molecule type" value="Genomic_DNA"/>
</dbReference>
<feature type="compositionally biased region" description="Polar residues" evidence="1">
    <location>
        <begin position="11"/>
        <end position="29"/>
    </location>
</feature>
<dbReference type="InterPro" id="IPR025124">
    <property type="entry name" value="Gag1-like_clamp"/>
</dbReference>
<name>A0AAE1JP15_9FABA</name>
<accession>A0AAE1JP15</accession>
<sequence>MDDPSKRLKNPSATGTKDNASEDFWNSSPFGMDNSAGQSQRSISSIGISNHTSDPQSSGSSQNDHHEFINHGLLLWNQIRQQWIGNKKPEKKTQVREPKISGNATYENLLGTNKPFPQPIPLGEMVDFLVDVWEQDGLYD</sequence>
<dbReference type="PANTHER" id="PTHR33373:SF1">
    <property type="entry name" value="DUF4050 DOMAIN-CONTAINING PROTEIN"/>
    <property type="match status" value="1"/>
</dbReference>
<feature type="compositionally biased region" description="Low complexity" evidence="1">
    <location>
        <begin position="35"/>
        <end position="49"/>
    </location>
</feature>
<reference evidence="3" key="1">
    <citation type="submission" date="2023-10" db="EMBL/GenBank/DDBJ databases">
        <title>Chromosome-level genome of the transformable northern wattle, Acacia crassicarpa.</title>
        <authorList>
            <person name="Massaro I."/>
            <person name="Sinha N.R."/>
            <person name="Poethig S."/>
            <person name="Leichty A.R."/>
        </authorList>
    </citation>
    <scope>NUCLEOTIDE SEQUENCE</scope>
    <source>
        <strain evidence="3">Acra3RX</strain>
        <tissue evidence="3">Leaf</tissue>
    </source>
</reference>
<evidence type="ECO:0000313" key="4">
    <source>
        <dbReference type="Proteomes" id="UP001293593"/>
    </source>
</evidence>
<proteinExistence type="predicted"/>
<gene>
    <name evidence="3" type="ORF">QN277_017655</name>
</gene>
<comment type="caution">
    <text evidence="3">The sequence shown here is derived from an EMBL/GenBank/DDBJ whole genome shotgun (WGS) entry which is preliminary data.</text>
</comment>
<organism evidence="3 4">
    <name type="scientific">Acacia crassicarpa</name>
    <name type="common">northern wattle</name>
    <dbReference type="NCBI Taxonomy" id="499986"/>
    <lineage>
        <taxon>Eukaryota</taxon>
        <taxon>Viridiplantae</taxon>
        <taxon>Streptophyta</taxon>
        <taxon>Embryophyta</taxon>
        <taxon>Tracheophyta</taxon>
        <taxon>Spermatophyta</taxon>
        <taxon>Magnoliopsida</taxon>
        <taxon>eudicotyledons</taxon>
        <taxon>Gunneridae</taxon>
        <taxon>Pentapetalae</taxon>
        <taxon>rosids</taxon>
        <taxon>fabids</taxon>
        <taxon>Fabales</taxon>
        <taxon>Fabaceae</taxon>
        <taxon>Caesalpinioideae</taxon>
        <taxon>mimosoid clade</taxon>
        <taxon>Acacieae</taxon>
        <taxon>Acacia</taxon>
    </lineage>
</organism>
<feature type="domain" description="Gag1-like clamp" evidence="2">
    <location>
        <begin position="101"/>
        <end position="140"/>
    </location>
</feature>
<dbReference type="Proteomes" id="UP001293593">
    <property type="component" value="Unassembled WGS sequence"/>
</dbReference>
<keyword evidence="4" id="KW-1185">Reference proteome</keyword>
<dbReference type="AlphaFoldDB" id="A0AAE1JP15"/>
<feature type="region of interest" description="Disordered" evidence="1">
    <location>
        <begin position="1"/>
        <end position="66"/>
    </location>
</feature>
<dbReference type="Pfam" id="PF13259">
    <property type="entry name" value="clamp_Gag1-like"/>
    <property type="match status" value="2"/>
</dbReference>
<dbReference type="PANTHER" id="PTHR33373">
    <property type="entry name" value="OS07G0479600 PROTEIN"/>
    <property type="match status" value="1"/>
</dbReference>
<evidence type="ECO:0000313" key="3">
    <source>
        <dbReference type="EMBL" id="KAK4274437.1"/>
    </source>
</evidence>
<feature type="domain" description="Gag1-like clamp" evidence="2">
    <location>
        <begin position="29"/>
        <end position="97"/>
    </location>
</feature>